<dbReference type="InterPro" id="IPR029032">
    <property type="entry name" value="AhpD-like"/>
</dbReference>
<feature type="domain" description="Carboxymuconolactone decarboxylase-like" evidence="2">
    <location>
        <begin position="23"/>
        <end position="97"/>
    </location>
</feature>
<feature type="region of interest" description="Disordered" evidence="1">
    <location>
        <begin position="118"/>
        <end position="281"/>
    </location>
</feature>
<feature type="compositionally biased region" description="Basic and acidic residues" evidence="1">
    <location>
        <begin position="181"/>
        <end position="205"/>
    </location>
</feature>
<protein>
    <submittedName>
        <fullName evidence="3">Carboxymuconolactone decarboxylase family protein</fullName>
    </submittedName>
</protein>
<evidence type="ECO:0000259" key="2">
    <source>
        <dbReference type="Pfam" id="PF02627"/>
    </source>
</evidence>
<dbReference type="Proteomes" id="UP000198983">
    <property type="component" value="Chromosome I"/>
</dbReference>
<dbReference type="AlphaFoldDB" id="A0A1H1M516"/>
<dbReference type="STRING" id="117157.SAMN04489717_0653"/>
<name>A0A1H1M516_9ACTN</name>
<evidence type="ECO:0000313" key="3">
    <source>
        <dbReference type="EMBL" id="SDR81129.1"/>
    </source>
</evidence>
<sequence>MTAQTPEGTLGAFSHGEHPIFAQLAQMNVDTLPNSELDARTYHIARLAALIAMDAAPASYFANLAVAREAGLTVQDAQGVCVAIAPIVGSSRVVDAAGNVLRAFGLADLAAEYVREEDLTEEGMEEGPVGRPVEGAGEGAAGGPAAGGAAAGGAAAGGAAGAGTATAIPGQRGEGAVTEPEEGRLGESRLGEEKIEEGRREESRIEQGGPAGGGAATYEESREERFVGAPEGEQGASGVTGAREATEGRVEEGAATGEGEKDETIEEKLRGKVSGWMKRDQ</sequence>
<evidence type="ECO:0000256" key="1">
    <source>
        <dbReference type="SAM" id="MobiDB-lite"/>
    </source>
</evidence>
<dbReference type="GO" id="GO:0051920">
    <property type="term" value="F:peroxiredoxin activity"/>
    <property type="evidence" value="ECO:0007669"/>
    <property type="project" value="InterPro"/>
</dbReference>
<organism evidence="3 4">
    <name type="scientific">Actinopolymorpha singaporensis</name>
    <dbReference type="NCBI Taxonomy" id="117157"/>
    <lineage>
        <taxon>Bacteria</taxon>
        <taxon>Bacillati</taxon>
        <taxon>Actinomycetota</taxon>
        <taxon>Actinomycetes</taxon>
        <taxon>Propionibacteriales</taxon>
        <taxon>Actinopolymorphaceae</taxon>
        <taxon>Actinopolymorpha</taxon>
    </lineage>
</organism>
<feature type="compositionally biased region" description="Low complexity" evidence="1">
    <location>
        <begin position="126"/>
        <end position="135"/>
    </location>
</feature>
<feature type="compositionally biased region" description="Gly residues" evidence="1">
    <location>
        <begin position="136"/>
        <end position="161"/>
    </location>
</feature>
<dbReference type="RefSeq" id="WP_197681652.1">
    <property type="nucleotide sequence ID" value="NZ_LT629732.1"/>
</dbReference>
<dbReference type="InterPro" id="IPR003779">
    <property type="entry name" value="CMD-like"/>
</dbReference>
<gene>
    <name evidence="3" type="ORF">SAMN04489717_0653</name>
</gene>
<accession>A0A1H1M516</accession>
<dbReference type="EMBL" id="LT629732">
    <property type="protein sequence ID" value="SDR81129.1"/>
    <property type="molecule type" value="Genomic_DNA"/>
</dbReference>
<reference evidence="3 4" key="1">
    <citation type="submission" date="2016-10" db="EMBL/GenBank/DDBJ databases">
        <authorList>
            <person name="de Groot N.N."/>
        </authorList>
    </citation>
    <scope>NUCLEOTIDE SEQUENCE [LARGE SCALE GENOMIC DNA]</scope>
    <source>
        <strain evidence="3 4">DSM 22024</strain>
    </source>
</reference>
<keyword evidence="4" id="KW-1185">Reference proteome</keyword>
<dbReference type="Gene3D" id="1.20.1290.10">
    <property type="entry name" value="AhpD-like"/>
    <property type="match status" value="1"/>
</dbReference>
<dbReference type="SUPFAM" id="SSF69118">
    <property type="entry name" value="AhpD-like"/>
    <property type="match status" value="1"/>
</dbReference>
<proteinExistence type="predicted"/>
<dbReference type="Pfam" id="PF02627">
    <property type="entry name" value="CMD"/>
    <property type="match status" value="1"/>
</dbReference>
<evidence type="ECO:0000313" key="4">
    <source>
        <dbReference type="Proteomes" id="UP000198983"/>
    </source>
</evidence>